<dbReference type="EMBL" id="CM045767">
    <property type="protein sequence ID" value="KAI7996804.1"/>
    <property type="molecule type" value="Genomic_DNA"/>
</dbReference>
<name>A0ACC0G766_9ERIC</name>
<sequence length="254" mass="26820">MSNCKLMDLGCSGPRLTWSNNRKGWANTMVRLDRAMCNTECRTSFPDGAVRNLPRTYSDHSPMMVFTQEPDVAAAVSEDGSDHHRLGGPQRSHRESGGGGGGGASFSISSDEVFVGFSKRVFAVEKRSGVEVFENGTGGGSGEEESKEGESGSDAQPAVAATVGGGAFSFWVFSKWVFNVVENGGGWALLGGGFGGVGGVEAGEEESSVDAEPEVAATVAEDGSDHFGLRWCYRFGGVDILMGFSKWVFDVIMT</sequence>
<evidence type="ECO:0000313" key="2">
    <source>
        <dbReference type="Proteomes" id="UP001060215"/>
    </source>
</evidence>
<organism evidence="1 2">
    <name type="scientific">Camellia lanceoleosa</name>
    <dbReference type="NCBI Taxonomy" id="1840588"/>
    <lineage>
        <taxon>Eukaryota</taxon>
        <taxon>Viridiplantae</taxon>
        <taxon>Streptophyta</taxon>
        <taxon>Embryophyta</taxon>
        <taxon>Tracheophyta</taxon>
        <taxon>Spermatophyta</taxon>
        <taxon>Magnoliopsida</taxon>
        <taxon>eudicotyledons</taxon>
        <taxon>Gunneridae</taxon>
        <taxon>Pentapetalae</taxon>
        <taxon>asterids</taxon>
        <taxon>Ericales</taxon>
        <taxon>Theaceae</taxon>
        <taxon>Camellia</taxon>
    </lineage>
</organism>
<keyword evidence="2" id="KW-1185">Reference proteome</keyword>
<accession>A0ACC0G766</accession>
<protein>
    <submittedName>
        <fullName evidence="1">Uncharacterized protein</fullName>
    </submittedName>
</protein>
<gene>
    <name evidence="1" type="ORF">LOK49_LG10G02048</name>
</gene>
<dbReference type="Proteomes" id="UP001060215">
    <property type="component" value="Chromosome 10"/>
</dbReference>
<evidence type="ECO:0000313" key="1">
    <source>
        <dbReference type="EMBL" id="KAI7996804.1"/>
    </source>
</evidence>
<reference evidence="1 2" key="1">
    <citation type="journal article" date="2022" name="Plant J.">
        <title>Chromosome-level genome of Camellia lanceoleosa provides a valuable resource for understanding genome evolution and self-incompatibility.</title>
        <authorList>
            <person name="Gong W."/>
            <person name="Xiao S."/>
            <person name="Wang L."/>
            <person name="Liao Z."/>
            <person name="Chang Y."/>
            <person name="Mo W."/>
            <person name="Hu G."/>
            <person name="Li W."/>
            <person name="Zhao G."/>
            <person name="Zhu H."/>
            <person name="Hu X."/>
            <person name="Ji K."/>
            <person name="Xiang X."/>
            <person name="Song Q."/>
            <person name="Yuan D."/>
            <person name="Jin S."/>
            <person name="Zhang L."/>
        </authorList>
    </citation>
    <scope>NUCLEOTIDE SEQUENCE [LARGE SCALE GENOMIC DNA]</scope>
    <source>
        <strain evidence="1">SQ_2022a</strain>
    </source>
</reference>
<comment type="caution">
    <text evidence="1">The sequence shown here is derived from an EMBL/GenBank/DDBJ whole genome shotgun (WGS) entry which is preliminary data.</text>
</comment>
<proteinExistence type="predicted"/>